<dbReference type="InterPro" id="IPR010920">
    <property type="entry name" value="LSM_dom_sf"/>
</dbReference>
<evidence type="ECO:0000256" key="5">
    <source>
        <dbReference type="SAM" id="Phobius"/>
    </source>
</evidence>
<evidence type="ECO:0000259" key="6">
    <source>
        <dbReference type="Pfam" id="PF00924"/>
    </source>
</evidence>
<dbReference type="RefSeq" id="WP_338293055.1">
    <property type="nucleotide sequence ID" value="NZ_AP027272.1"/>
</dbReference>
<dbReference type="AlphaFoldDB" id="A0AA48HSB2"/>
<dbReference type="InterPro" id="IPR006685">
    <property type="entry name" value="MscS_channel_2nd"/>
</dbReference>
<evidence type="ECO:0000256" key="3">
    <source>
        <dbReference type="ARBA" id="ARBA00022989"/>
    </source>
</evidence>
<protein>
    <recommendedName>
        <fullName evidence="6">Mechanosensitive ion channel MscS domain-containing protein</fullName>
    </recommendedName>
</protein>
<keyword evidence="8" id="KW-1185">Reference proteome</keyword>
<sequence>MTDLGIEQLLQSDLLFKSIITLILITVLVAVRKLALRKLHKKGQKKGKDYRHAINIVKQLSHGIMFAALVLVWSSEVQNLAISVAAFMVAIVLATREFLQCLLGFLYYIFTRPFRVADWIQIDNSTTGEVYAIDWIKVTLLEVDPESLTYTGKTVYVPNNQLVSKQLRNMNFMRRYNMHNFTLTFEPLQSVLLQLPEIKRFARELCAPFRDVALRYKDLIERHLETEFIETDPIVNIETSRFGYIELTVCIFCPTDRAQGLQQQITEHALHHILPGAASGQELSKWDFRRQDYKNEMAY</sequence>
<feature type="transmembrane region" description="Helical" evidence="5">
    <location>
        <begin position="56"/>
        <end position="74"/>
    </location>
</feature>
<feature type="domain" description="Mechanosensitive ion channel MscS" evidence="6">
    <location>
        <begin position="106"/>
        <end position="171"/>
    </location>
</feature>
<dbReference type="Gene3D" id="2.30.30.60">
    <property type="match status" value="1"/>
</dbReference>
<dbReference type="Pfam" id="PF00924">
    <property type="entry name" value="MS_channel_2nd"/>
    <property type="match status" value="1"/>
</dbReference>
<evidence type="ECO:0000256" key="4">
    <source>
        <dbReference type="ARBA" id="ARBA00023136"/>
    </source>
</evidence>
<keyword evidence="3 5" id="KW-1133">Transmembrane helix</keyword>
<dbReference type="GO" id="GO:0016020">
    <property type="term" value="C:membrane"/>
    <property type="evidence" value="ECO:0007669"/>
    <property type="project" value="UniProtKB-SubCell"/>
</dbReference>
<proteinExistence type="predicted"/>
<feature type="transmembrane region" description="Helical" evidence="5">
    <location>
        <begin position="80"/>
        <end position="110"/>
    </location>
</feature>
<keyword evidence="2 5" id="KW-0812">Transmembrane</keyword>
<dbReference type="PANTHER" id="PTHR30566:SF5">
    <property type="entry name" value="MECHANOSENSITIVE ION CHANNEL PROTEIN 1, MITOCHONDRIAL-RELATED"/>
    <property type="match status" value="1"/>
</dbReference>
<feature type="transmembrane region" description="Helical" evidence="5">
    <location>
        <begin position="14"/>
        <end position="35"/>
    </location>
</feature>
<dbReference type="GO" id="GO:0008381">
    <property type="term" value="F:mechanosensitive monoatomic ion channel activity"/>
    <property type="evidence" value="ECO:0007669"/>
    <property type="project" value="UniProtKB-ARBA"/>
</dbReference>
<name>A0AA48HSB2_9ALTE</name>
<gene>
    <name evidence="7" type="ORF">MACH26_25850</name>
</gene>
<evidence type="ECO:0000256" key="1">
    <source>
        <dbReference type="ARBA" id="ARBA00004370"/>
    </source>
</evidence>
<keyword evidence="4 5" id="KW-0472">Membrane</keyword>
<organism evidence="7 8">
    <name type="scientific">Planctobacterium marinum</name>
    <dbReference type="NCBI Taxonomy" id="1631968"/>
    <lineage>
        <taxon>Bacteria</taxon>
        <taxon>Pseudomonadati</taxon>
        <taxon>Pseudomonadota</taxon>
        <taxon>Gammaproteobacteria</taxon>
        <taxon>Alteromonadales</taxon>
        <taxon>Alteromonadaceae</taxon>
        <taxon>Planctobacterium</taxon>
    </lineage>
</organism>
<dbReference type="SUPFAM" id="SSF50182">
    <property type="entry name" value="Sm-like ribonucleoproteins"/>
    <property type="match status" value="1"/>
</dbReference>
<dbReference type="Proteomes" id="UP001333710">
    <property type="component" value="Chromosome"/>
</dbReference>
<dbReference type="KEGG" id="pmaw:MACH26_25850"/>
<accession>A0AA48HSB2</accession>
<reference evidence="7" key="1">
    <citation type="submission" date="2023-01" db="EMBL/GenBank/DDBJ databases">
        <title>Complete genome sequence of Planctobacterium marinum strain Dej080120_11.</title>
        <authorList>
            <person name="Ueki S."/>
            <person name="Maruyama F."/>
        </authorList>
    </citation>
    <scope>NUCLEOTIDE SEQUENCE</scope>
    <source>
        <strain evidence="7">Dej080120_11</strain>
    </source>
</reference>
<evidence type="ECO:0000313" key="8">
    <source>
        <dbReference type="Proteomes" id="UP001333710"/>
    </source>
</evidence>
<evidence type="ECO:0000313" key="7">
    <source>
        <dbReference type="EMBL" id="BDX07064.1"/>
    </source>
</evidence>
<dbReference type="InterPro" id="IPR023408">
    <property type="entry name" value="MscS_beta-dom_sf"/>
</dbReference>
<evidence type="ECO:0000256" key="2">
    <source>
        <dbReference type="ARBA" id="ARBA00022692"/>
    </source>
</evidence>
<dbReference type="EMBL" id="AP027272">
    <property type="protein sequence ID" value="BDX07064.1"/>
    <property type="molecule type" value="Genomic_DNA"/>
</dbReference>
<dbReference type="PANTHER" id="PTHR30566">
    <property type="entry name" value="YNAI-RELATED MECHANOSENSITIVE ION CHANNEL"/>
    <property type="match status" value="1"/>
</dbReference>
<comment type="subcellular location">
    <subcellularLocation>
        <location evidence="1">Membrane</location>
    </subcellularLocation>
</comment>